<dbReference type="GO" id="GO:0008270">
    <property type="term" value="F:zinc ion binding"/>
    <property type="evidence" value="ECO:0007669"/>
    <property type="project" value="UniProtKB-KW"/>
</dbReference>
<dbReference type="PANTHER" id="PTHR10044:SF139">
    <property type="entry name" value="DEATH-ASSOCIATED INHIBITOR OF APOPTOSIS 2"/>
    <property type="match status" value="1"/>
</dbReference>
<dbReference type="CDD" id="cd00022">
    <property type="entry name" value="BIR"/>
    <property type="match status" value="3"/>
</dbReference>
<feature type="domain" description="RING-type" evidence="8">
    <location>
        <begin position="466"/>
        <end position="501"/>
    </location>
</feature>
<evidence type="ECO:0000256" key="7">
    <source>
        <dbReference type="SAM" id="MobiDB-lite"/>
    </source>
</evidence>
<dbReference type="Pfam" id="PF13920">
    <property type="entry name" value="zf-C3HC4_3"/>
    <property type="match status" value="1"/>
</dbReference>
<dbReference type="SUPFAM" id="SSF57924">
    <property type="entry name" value="Inhibitor of apoptosis (IAP) repeat"/>
    <property type="match status" value="3"/>
</dbReference>
<evidence type="ECO:0000256" key="1">
    <source>
        <dbReference type="ARBA" id="ARBA00006672"/>
    </source>
</evidence>
<dbReference type="GO" id="GO:0006915">
    <property type="term" value="P:apoptotic process"/>
    <property type="evidence" value="ECO:0007669"/>
    <property type="project" value="UniProtKB-KW"/>
</dbReference>
<dbReference type="GO" id="GO:0043066">
    <property type="term" value="P:negative regulation of apoptotic process"/>
    <property type="evidence" value="ECO:0007669"/>
    <property type="project" value="TreeGrafter"/>
</dbReference>
<comment type="similarity">
    <text evidence="1">Belongs to the IAP family.</text>
</comment>
<evidence type="ECO:0000256" key="2">
    <source>
        <dbReference type="ARBA" id="ARBA00022703"/>
    </source>
</evidence>
<sequence>MNIEENRLRTFTDWPVNAAVDAARIAKAGFYYTGHALEVQCFLCGVKISDWNYGDQAITRHRLAEPTCPFVQNPSSTCNVPLIPINNFGLASSSSTETSQDNNVVECQSTSPCQNKEPQKEYRTVLQRLQSFTNWPISSIVSPEKLAKAGFYYLQQDDEVQCTYCGGVLKKWELGDDPEKKHRDTFPDCDFYLHQDGINKQKNSLYLTNVKLMPGATSNLSDLGIQIHTTPKKPQCATYEGRLSTFRGWPVNIRQTPEILASAGFYYDGFGDHVRCFHCDGGLRNWEATDDVWTEHARWFPKCGFVNLVRGQEFIKQCIDSRPSLDESIFEGVPEDESTDTAETQPPVPSSEITEATLNELLESPPAIEALEIGLHVGRVKRALKKRMKEKGTPYTNSDELIEDVLCDQVTEEMIREPPNNDVEQCNSVEKDDSKICSTENENSAVFTDKAALEEENRKLKEARLCKICMDRETTIVFLPCGHLATCIYCAPSLTHCLMCRQEIKATNEITIMYANYENCNYEE</sequence>
<dbReference type="FunFam" id="1.10.1170.10:FF:000003">
    <property type="entry name" value="E3 ubiquitin-protein ligase XIAP"/>
    <property type="match status" value="1"/>
</dbReference>
<gene>
    <name evidence="9" type="ORF">WN51_13511</name>
</gene>
<dbReference type="InterPro" id="IPR001370">
    <property type="entry name" value="BIR_rpt"/>
</dbReference>
<feature type="region of interest" description="Disordered" evidence="7">
    <location>
        <begin position="332"/>
        <end position="351"/>
    </location>
</feature>
<dbReference type="PROSITE" id="PS50143">
    <property type="entry name" value="BIR_REPEAT_2"/>
    <property type="match status" value="3"/>
</dbReference>
<dbReference type="GO" id="GO:0043027">
    <property type="term" value="F:cysteine-type endopeptidase inhibitor activity involved in apoptotic process"/>
    <property type="evidence" value="ECO:0007669"/>
    <property type="project" value="TreeGrafter"/>
</dbReference>
<evidence type="ECO:0000313" key="9">
    <source>
        <dbReference type="EMBL" id="KOX74161.1"/>
    </source>
</evidence>
<dbReference type="Proteomes" id="UP000053105">
    <property type="component" value="Unassembled WGS sequence"/>
</dbReference>
<name>A0A0N0BG19_9HYME</name>
<keyword evidence="4 6" id="KW-0863">Zinc-finger</keyword>
<dbReference type="Gene3D" id="1.10.1170.10">
    <property type="entry name" value="Inhibitor Of Apoptosis Protein (2mihbC-IAP-1), Chain A"/>
    <property type="match status" value="3"/>
</dbReference>
<dbReference type="SMART" id="SM00238">
    <property type="entry name" value="BIR"/>
    <property type="match status" value="3"/>
</dbReference>
<keyword evidence="2" id="KW-0053">Apoptosis</keyword>
<protein>
    <submittedName>
        <fullName evidence="9">Apoptosis 2 inhibitor</fullName>
    </submittedName>
</protein>
<dbReference type="STRING" id="166423.A0A0N0BG19"/>
<evidence type="ECO:0000256" key="6">
    <source>
        <dbReference type="PROSITE-ProRule" id="PRU00175"/>
    </source>
</evidence>
<dbReference type="Gene3D" id="3.30.40.10">
    <property type="entry name" value="Zinc/RING finger domain, C3HC4 (zinc finger)"/>
    <property type="match status" value="1"/>
</dbReference>
<evidence type="ECO:0000256" key="3">
    <source>
        <dbReference type="ARBA" id="ARBA00022723"/>
    </source>
</evidence>
<dbReference type="PANTHER" id="PTHR10044">
    <property type="entry name" value="INHIBITOR OF APOPTOSIS"/>
    <property type="match status" value="1"/>
</dbReference>
<dbReference type="GO" id="GO:0051726">
    <property type="term" value="P:regulation of cell cycle"/>
    <property type="evidence" value="ECO:0007669"/>
    <property type="project" value="TreeGrafter"/>
</dbReference>
<dbReference type="PROSITE" id="PS01282">
    <property type="entry name" value="BIR_REPEAT_1"/>
    <property type="match status" value="2"/>
</dbReference>
<dbReference type="EMBL" id="KQ435793">
    <property type="protein sequence ID" value="KOX74161.1"/>
    <property type="molecule type" value="Genomic_DNA"/>
</dbReference>
<keyword evidence="10" id="KW-1185">Reference proteome</keyword>
<dbReference type="Gene3D" id="1.10.8.10">
    <property type="entry name" value="DNA helicase RuvA subunit, C-terminal domain"/>
    <property type="match status" value="1"/>
</dbReference>
<dbReference type="GO" id="GO:0005634">
    <property type="term" value="C:nucleus"/>
    <property type="evidence" value="ECO:0007669"/>
    <property type="project" value="TreeGrafter"/>
</dbReference>
<dbReference type="GO" id="GO:0031398">
    <property type="term" value="P:positive regulation of protein ubiquitination"/>
    <property type="evidence" value="ECO:0007669"/>
    <property type="project" value="TreeGrafter"/>
</dbReference>
<dbReference type="PROSITE" id="PS50089">
    <property type="entry name" value="ZF_RING_2"/>
    <property type="match status" value="1"/>
</dbReference>
<dbReference type="InterPro" id="IPR050784">
    <property type="entry name" value="IAP"/>
</dbReference>
<dbReference type="Pfam" id="PF00653">
    <property type="entry name" value="BIR"/>
    <property type="match status" value="3"/>
</dbReference>
<evidence type="ECO:0000313" key="10">
    <source>
        <dbReference type="Proteomes" id="UP000053105"/>
    </source>
</evidence>
<dbReference type="OrthoDB" id="774873at2759"/>
<dbReference type="FunFam" id="1.10.1170.10:FF:000002">
    <property type="entry name" value="Baculoviral IAP repeat containing 7"/>
    <property type="match status" value="1"/>
</dbReference>
<dbReference type="SMART" id="SM00184">
    <property type="entry name" value="RING"/>
    <property type="match status" value="1"/>
</dbReference>
<evidence type="ECO:0000256" key="4">
    <source>
        <dbReference type="ARBA" id="ARBA00022771"/>
    </source>
</evidence>
<proteinExistence type="inferred from homology"/>
<dbReference type="CDD" id="cd14321">
    <property type="entry name" value="UBA_IAPs"/>
    <property type="match status" value="1"/>
</dbReference>
<organism evidence="9 10">
    <name type="scientific">Melipona quadrifasciata</name>
    <dbReference type="NCBI Taxonomy" id="166423"/>
    <lineage>
        <taxon>Eukaryota</taxon>
        <taxon>Metazoa</taxon>
        <taxon>Ecdysozoa</taxon>
        <taxon>Arthropoda</taxon>
        <taxon>Hexapoda</taxon>
        <taxon>Insecta</taxon>
        <taxon>Pterygota</taxon>
        <taxon>Neoptera</taxon>
        <taxon>Endopterygota</taxon>
        <taxon>Hymenoptera</taxon>
        <taxon>Apocrita</taxon>
        <taxon>Aculeata</taxon>
        <taxon>Apoidea</taxon>
        <taxon>Anthophila</taxon>
        <taxon>Apidae</taxon>
        <taxon>Melipona</taxon>
    </lineage>
</organism>
<dbReference type="InterPro" id="IPR001841">
    <property type="entry name" value="Znf_RING"/>
</dbReference>
<dbReference type="GO" id="GO:0061630">
    <property type="term" value="F:ubiquitin protein ligase activity"/>
    <property type="evidence" value="ECO:0007669"/>
    <property type="project" value="TreeGrafter"/>
</dbReference>
<keyword evidence="3" id="KW-0479">Metal-binding</keyword>
<dbReference type="InterPro" id="IPR013083">
    <property type="entry name" value="Znf_RING/FYVE/PHD"/>
</dbReference>
<dbReference type="GO" id="GO:0005737">
    <property type="term" value="C:cytoplasm"/>
    <property type="evidence" value="ECO:0007669"/>
    <property type="project" value="TreeGrafter"/>
</dbReference>
<evidence type="ECO:0000256" key="5">
    <source>
        <dbReference type="ARBA" id="ARBA00022833"/>
    </source>
</evidence>
<accession>A0A0N0BG19</accession>
<dbReference type="AlphaFoldDB" id="A0A0N0BG19"/>
<keyword evidence="5" id="KW-0862">Zinc</keyword>
<reference evidence="9 10" key="1">
    <citation type="submission" date="2015-07" db="EMBL/GenBank/DDBJ databases">
        <title>The genome of Melipona quadrifasciata.</title>
        <authorList>
            <person name="Pan H."/>
            <person name="Kapheim K."/>
        </authorList>
    </citation>
    <scope>NUCLEOTIDE SEQUENCE [LARGE SCALE GENOMIC DNA]</scope>
    <source>
        <strain evidence="9">0111107301</strain>
        <tissue evidence="9">Whole body</tissue>
    </source>
</reference>
<evidence type="ECO:0000259" key="8">
    <source>
        <dbReference type="PROSITE" id="PS50089"/>
    </source>
</evidence>